<dbReference type="AlphaFoldDB" id="A0A0E4H5X7"/>
<dbReference type="PATRIC" id="fig|1073571.4.peg.186"/>
<accession>A0A0E4H5X7</accession>
<dbReference type="EMBL" id="LN831776">
    <property type="protein sequence ID" value="CQR51438.1"/>
    <property type="molecule type" value="Genomic_DNA"/>
</dbReference>
<proteinExistence type="predicted"/>
<dbReference type="Proteomes" id="UP000033163">
    <property type="component" value="Chromosome I"/>
</dbReference>
<organism evidence="2 3">
    <name type="scientific">Paenibacillus riograndensis SBR5</name>
    <dbReference type="NCBI Taxonomy" id="1073571"/>
    <lineage>
        <taxon>Bacteria</taxon>
        <taxon>Bacillati</taxon>
        <taxon>Bacillota</taxon>
        <taxon>Bacilli</taxon>
        <taxon>Bacillales</taxon>
        <taxon>Paenibacillaceae</taxon>
        <taxon>Paenibacillus</taxon>
        <taxon>Paenibacillus sonchi group</taxon>
    </lineage>
</organism>
<dbReference type="RefSeq" id="WP_020426304.1">
    <property type="nucleotide sequence ID" value="NZ_AGBD01000115.1"/>
</dbReference>
<evidence type="ECO:0000256" key="1">
    <source>
        <dbReference type="SAM" id="MobiDB-lite"/>
    </source>
</evidence>
<evidence type="ECO:0000313" key="3">
    <source>
        <dbReference type="Proteomes" id="UP000033163"/>
    </source>
</evidence>
<evidence type="ECO:0000313" key="2">
    <source>
        <dbReference type="EMBL" id="CQR51438.1"/>
    </source>
</evidence>
<gene>
    <name evidence="2" type="ORF">PRIO_0202</name>
</gene>
<dbReference type="HOGENOM" id="CLU_2047383_0_0_9"/>
<protein>
    <submittedName>
        <fullName evidence="2">Uncharacterized protein</fullName>
    </submittedName>
</protein>
<sequence>MKAYDFQKAKLLIEQDREQIQEAALGMYEDWFWTAEEVFNDQEGFVRDLETVELIGGINESSWATPCLRITYRDGNESCIGCFKDDGSPSERGFVMPLGVLSGPAQDRMPPLTSKEGRHD</sequence>
<name>A0A0E4H5X7_9BACL</name>
<dbReference type="KEGG" id="pri:PRIO_0202"/>
<reference evidence="3" key="1">
    <citation type="submission" date="2015-03" db="EMBL/GenBank/DDBJ databases">
        <authorList>
            <person name="Wibberg D."/>
        </authorList>
    </citation>
    <scope>NUCLEOTIDE SEQUENCE [LARGE SCALE GENOMIC DNA]</scope>
</reference>
<feature type="region of interest" description="Disordered" evidence="1">
    <location>
        <begin position="99"/>
        <end position="120"/>
    </location>
</feature>